<keyword evidence="2" id="KW-1185">Reference proteome</keyword>
<dbReference type="EMBL" id="JBEAAL010000012">
    <property type="protein sequence ID" value="MEQ1406644.1"/>
    <property type="molecule type" value="Genomic_DNA"/>
</dbReference>
<dbReference type="Gene3D" id="2.40.420.20">
    <property type="match status" value="1"/>
</dbReference>
<comment type="caution">
    <text evidence="1">The sequence shown here is derived from an EMBL/GenBank/DDBJ whole genome shotgun (WGS) entry which is preliminary data.</text>
</comment>
<sequence length="59" mass="6409">MFQITAISGIEIDDQRASRVGLETGRRNDGEVEILPGLDHAADIVTTGGALFRRRRLSG</sequence>
<accession>A0ABV0M446</accession>
<reference evidence="1 2" key="1">
    <citation type="submission" date="2024-05" db="EMBL/GenBank/DDBJ databases">
        <title>Neorhizobium sp. Rsf11, a plant growth promoting and heavy metal resistant PAH-degrader.</title>
        <authorList>
            <person name="Golubev S.N."/>
            <person name="Muratova A.Y."/>
            <person name="Markelova M.I."/>
        </authorList>
    </citation>
    <scope>NUCLEOTIDE SEQUENCE [LARGE SCALE GENOMIC DNA]</scope>
    <source>
        <strain evidence="1 2">Rsf11</strain>
    </source>
</reference>
<gene>
    <name evidence="1" type="ORF">ABK249_17070</name>
</gene>
<evidence type="ECO:0000313" key="1">
    <source>
        <dbReference type="EMBL" id="MEQ1406644.1"/>
    </source>
</evidence>
<protein>
    <submittedName>
        <fullName evidence="1">Uncharacterized protein</fullName>
    </submittedName>
</protein>
<evidence type="ECO:0000313" key="2">
    <source>
        <dbReference type="Proteomes" id="UP001496627"/>
    </source>
</evidence>
<dbReference type="RefSeq" id="WP_348863438.1">
    <property type="nucleotide sequence ID" value="NZ_JBEAAL010000012.1"/>
</dbReference>
<proteinExistence type="predicted"/>
<name>A0ABV0M446_9HYPH</name>
<organism evidence="1 2">
    <name type="scientific">Neorhizobium phenanthreniclasticum</name>
    <dbReference type="NCBI Taxonomy" id="3157917"/>
    <lineage>
        <taxon>Bacteria</taxon>
        <taxon>Pseudomonadati</taxon>
        <taxon>Pseudomonadota</taxon>
        <taxon>Alphaproteobacteria</taxon>
        <taxon>Hyphomicrobiales</taxon>
        <taxon>Rhizobiaceae</taxon>
        <taxon>Rhizobium/Agrobacterium group</taxon>
        <taxon>Neorhizobium</taxon>
    </lineage>
</organism>
<dbReference type="Proteomes" id="UP001496627">
    <property type="component" value="Unassembled WGS sequence"/>
</dbReference>